<evidence type="ECO:0000256" key="1">
    <source>
        <dbReference type="ARBA" id="ARBA00002667"/>
    </source>
</evidence>
<evidence type="ECO:0000256" key="6">
    <source>
        <dbReference type="ARBA" id="ARBA00023287"/>
    </source>
</evidence>
<keyword evidence="4" id="KW-0964">Secreted</keyword>
<evidence type="ECO:0000256" key="2">
    <source>
        <dbReference type="ARBA" id="ARBA00004613"/>
    </source>
</evidence>
<dbReference type="AlphaFoldDB" id="A0A380JHF9"/>
<sequence length="54" mass="6325">MNKDVLSNFETLDNTQLVKIKGGGDEGYNFWYGIGKWARQQYRGFCNWSNWCKG</sequence>
<dbReference type="GO" id="GO:0030420">
    <property type="term" value="P:establishment of competence for transformation"/>
    <property type="evidence" value="ECO:0007669"/>
    <property type="project" value="UniProtKB-KW"/>
</dbReference>
<dbReference type="Proteomes" id="UP000254082">
    <property type="component" value="Unassembled WGS sequence"/>
</dbReference>
<keyword evidence="8" id="KW-1185">Reference proteome</keyword>
<dbReference type="GeneID" id="93924303"/>
<protein>
    <recommendedName>
        <fullName evidence="9">Bacteriocin</fullName>
    </recommendedName>
</protein>
<comment type="similarity">
    <text evidence="3">Belongs to the ComC family.</text>
</comment>
<keyword evidence="6" id="KW-0178">Competence</keyword>
<comment type="subcellular location">
    <subcellularLocation>
        <location evidence="2">Secreted</location>
    </subcellularLocation>
</comment>
<evidence type="ECO:0008006" key="9">
    <source>
        <dbReference type="Google" id="ProtNLM"/>
    </source>
</evidence>
<gene>
    <name evidence="7" type="ORF">NCTC11391_01829</name>
</gene>
<evidence type="ECO:0000313" key="8">
    <source>
        <dbReference type="Proteomes" id="UP000254082"/>
    </source>
</evidence>
<dbReference type="RefSeq" id="WP_019768808.1">
    <property type="nucleotide sequence ID" value="NZ_UHFA01000002.1"/>
</dbReference>
<proteinExistence type="inferred from homology"/>
<comment type="function">
    <text evidence="1">Acts as a pheromone, induces cells to develop competence for genetic transformation.</text>
</comment>
<name>A0A380JHF9_STRDO</name>
<evidence type="ECO:0000256" key="4">
    <source>
        <dbReference type="ARBA" id="ARBA00022525"/>
    </source>
</evidence>
<evidence type="ECO:0000256" key="3">
    <source>
        <dbReference type="ARBA" id="ARBA00009039"/>
    </source>
</evidence>
<organism evidence="7 8">
    <name type="scientific">Streptococcus downei MFe28</name>
    <dbReference type="NCBI Taxonomy" id="764290"/>
    <lineage>
        <taxon>Bacteria</taxon>
        <taxon>Bacillati</taxon>
        <taxon>Bacillota</taxon>
        <taxon>Bacilli</taxon>
        <taxon>Lactobacillales</taxon>
        <taxon>Streptococcaceae</taxon>
        <taxon>Streptococcus</taxon>
    </lineage>
</organism>
<evidence type="ECO:0000256" key="5">
    <source>
        <dbReference type="ARBA" id="ARBA00023044"/>
    </source>
</evidence>
<dbReference type="EMBL" id="UHFA01000002">
    <property type="protein sequence ID" value="SUN36945.1"/>
    <property type="molecule type" value="Genomic_DNA"/>
</dbReference>
<dbReference type="GO" id="GO:0005576">
    <property type="term" value="C:extracellular region"/>
    <property type="evidence" value="ECO:0007669"/>
    <property type="project" value="UniProtKB-SubCell"/>
</dbReference>
<accession>A0A380JHF9</accession>
<reference evidence="7 8" key="1">
    <citation type="submission" date="2018-06" db="EMBL/GenBank/DDBJ databases">
        <authorList>
            <consortium name="Pathogen Informatics"/>
            <person name="Doyle S."/>
        </authorList>
    </citation>
    <scope>NUCLEOTIDE SEQUENCE [LARGE SCALE GENOMIC DNA]</scope>
    <source>
        <strain evidence="8">NCTC 11391</strain>
    </source>
</reference>
<dbReference type="GO" id="GO:0005186">
    <property type="term" value="F:pheromone activity"/>
    <property type="evidence" value="ECO:0007669"/>
    <property type="project" value="UniProtKB-KW"/>
</dbReference>
<evidence type="ECO:0000313" key="7">
    <source>
        <dbReference type="EMBL" id="SUN36945.1"/>
    </source>
</evidence>
<keyword evidence="5" id="KW-0588">Pheromone</keyword>
<dbReference type="Pfam" id="PF03047">
    <property type="entry name" value="ComC"/>
    <property type="match status" value="1"/>
</dbReference>
<dbReference type="OrthoDB" id="9855199at2"/>
<dbReference type="InterPro" id="IPR004288">
    <property type="entry name" value="Competence_ComC"/>
</dbReference>